<name>L8JES9_9GAMM</name>
<organism evidence="2 3">
    <name type="scientific">Photobacterium marinum</name>
    <dbReference type="NCBI Taxonomy" id="1056511"/>
    <lineage>
        <taxon>Bacteria</taxon>
        <taxon>Pseudomonadati</taxon>
        <taxon>Pseudomonadota</taxon>
        <taxon>Gammaproteobacteria</taxon>
        <taxon>Vibrionales</taxon>
        <taxon>Vibrionaceae</taxon>
        <taxon>Photobacterium</taxon>
    </lineage>
</organism>
<feature type="transmembrane region" description="Helical" evidence="1">
    <location>
        <begin position="72"/>
        <end position="95"/>
    </location>
</feature>
<keyword evidence="3" id="KW-1185">Reference proteome</keyword>
<feature type="transmembrane region" description="Helical" evidence="1">
    <location>
        <begin position="134"/>
        <end position="157"/>
    </location>
</feature>
<keyword evidence="1" id="KW-1133">Transmembrane helix</keyword>
<accession>L8JES9</accession>
<dbReference type="RefSeq" id="WP_007463652.1">
    <property type="nucleotide sequence ID" value="NZ_AMZO01000006.1"/>
</dbReference>
<sequence length="163" mass="18456">MKTLINEWSARLLTAIIMGLLVTPVIYIILGAILDFPYAFDTVSIPLVLISQGVLIYFYLFSRVKFTFKRLAVEAVCWFSVLIYNFIASGFNFFIAGEKFGAFSCMFLLAVFISWQLFNGYHGELERRVMRIKPALTCAISTSVILVSMFGVMIFALSPARFI</sequence>
<dbReference type="Proteomes" id="UP000011134">
    <property type="component" value="Unassembled WGS sequence"/>
</dbReference>
<feature type="transmembrane region" description="Helical" evidence="1">
    <location>
        <begin position="12"/>
        <end position="33"/>
    </location>
</feature>
<evidence type="ECO:0000313" key="3">
    <source>
        <dbReference type="Proteomes" id="UP000011134"/>
    </source>
</evidence>
<dbReference type="EMBL" id="AMZO01000006">
    <property type="protein sequence ID" value="ELR66733.1"/>
    <property type="molecule type" value="Genomic_DNA"/>
</dbReference>
<dbReference type="AlphaFoldDB" id="L8JES9"/>
<evidence type="ECO:0000313" key="2">
    <source>
        <dbReference type="EMBL" id="ELR66733.1"/>
    </source>
</evidence>
<reference evidence="2 3" key="1">
    <citation type="submission" date="2012-12" db="EMBL/GenBank/DDBJ databases">
        <title>Genome Assembly of Photobacterium sp. AK15.</title>
        <authorList>
            <person name="Khatri I."/>
            <person name="Vaidya B."/>
            <person name="Srinivas T.N.R."/>
            <person name="Subramanian S."/>
            <person name="Pinnaka A."/>
        </authorList>
    </citation>
    <scope>NUCLEOTIDE SEQUENCE [LARGE SCALE GENOMIC DNA]</scope>
    <source>
        <strain evidence="2 3">AK15</strain>
    </source>
</reference>
<comment type="caution">
    <text evidence="2">The sequence shown here is derived from an EMBL/GenBank/DDBJ whole genome shotgun (WGS) entry which is preliminary data.</text>
</comment>
<dbReference type="PATRIC" id="fig|1056511.3.peg.1260"/>
<evidence type="ECO:0000256" key="1">
    <source>
        <dbReference type="SAM" id="Phobius"/>
    </source>
</evidence>
<feature type="transmembrane region" description="Helical" evidence="1">
    <location>
        <begin position="39"/>
        <end position="60"/>
    </location>
</feature>
<keyword evidence="1" id="KW-0472">Membrane</keyword>
<proteinExistence type="predicted"/>
<feature type="transmembrane region" description="Helical" evidence="1">
    <location>
        <begin position="101"/>
        <end position="122"/>
    </location>
</feature>
<gene>
    <name evidence="2" type="ORF">C942_04431</name>
</gene>
<protein>
    <submittedName>
        <fullName evidence="2">Uncharacterized protein</fullName>
    </submittedName>
</protein>
<keyword evidence="1" id="KW-0812">Transmembrane</keyword>